<name>A0A9E7N2M5_9CAUD</name>
<organism evidence="1 2">
    <name type="scientific">Brevundimonas phage vB_BpoS-Marchewka</name>
    <dbReference type="NCBI Taxonomy" id="2948604"/>
    <lineage>
        <taxon>Viruses</taxon>
        <taxon>Duplodnaviria</taxon>
        <taxon>Heunggongvirae</taxon>
        <taxon>Uroviricota</taxon>
        <taxon>Caudoviricetes</taxon>
        <taxon>Jeanschmidtviridae</taxon>
        <taxon>Marchewkavirus</taxon>
        <taxon>Marchewkavirus marchewka</taxon>
    </lineage>
</organism>
<dbReference type="EMBL" id="ON529851">
    <property type="protein sequence ID" value="UTC28734.1"/>
    <property type="molecule type" value="Genomic_DNA"/>
</dbReference>
<sequence length="61" mass="6670">MSPADKADKVRRALLMIAQEVDADHAARIVTALDESPEDTLARFFDIVMHGRDPQACTTAS</sequence>
<proteinExistence type="predicted"/>
<evidence type="ECO:0000313" key="1">
    <source>
        <dbReference type="EMBL" id="UTC28734.1"/>
    </source>
</evidence>
<dbReference type="Proteomes" id="UP001056634">
    <property type="component" value="Segment"/>
</dbReference>
<keyword evidence="2" id="KW-1185">Reference proteome</keyword>
<evidence type="ECO:0000313" key="2">
    <source>
        <dbReference type="Proteomes" id="UP001056634"/>
    </source>
</evidence>
<reference evidence="1" key="1">
    <citation type="submission" date="2022-04" db="EMBL/GenBank/DDBJ databases">
        <authorList>
            <person name="Friedrich I."/>
            <person name="Schneider D."/>
            <person name="Poehlein A."/>
            <person name="Hertel R."/>
            <person name="Daniel R."/>
        </authorList>
    </citation>
    <scope>NUCLEOTIDE SEQUENCE</scope>
</reference>
<gene>
    <name evidence="1" type="ORF">MARCHEWKA_02220</name>
</gene>
<protein>
    <submittedName>
        <fullName evidence="1">Uncharacterized protein</fullName>
    </submittedName>
</protein>
<accession>A0A9E7N2M5</accession>